<evidence type="ECO:0008006" key="6">
    <source>
        <dbReference type="Google" id="ProtNLM"/>
    </source>
</evidence>
<keyword evidence="3" id="KW-0812">Transmembrane</keyword>
<proteinExistence type="predicted"/>
<feature type="region of interest" description="Disordered" evidence="2">
    <location>
        <begin position="71"/>
        <end position="94"/>
    </location>
</feature>
<dbReference type="PROSITE" id="PS51257">
    <property type="entry name" value="PROKAR_LIPOPROTEIN"/>
    <property type="match status" value="1"/>
</dbReference>
<feature type="coiled-coil region" evidence="1">
    <location>
        <begin position="112"/>
        <end position="146"/>
    </location>
</feature>
<name>A0ABR4UKD4_9FLAO</name>
<evidence type="ECO:0000256" key="3">
    <source>
        <dbReference type="SAM" id="Phobius"/>
    </source>
</evidence>
<evidence type="ECO:0000256" key="2">
    <source>
        <dbReference type="SAM" id="MobiDB-lite"/>
    </source>
</evidence>
<protein>
    <recommendedName>
        <fullName evidence="6">Lipoprotein</fullName>
    </recommendedName>
</protein>
<keyword evidence="5" id="KW-1185">Reference proteome</keyword>
<keyword evidence="3" id="KW-0472">Membrane</keyword>
<sequence length="182" mass="20584">MKKIILLTFSLFLLSCGTRQKNSKKNETKTEAEISVNSNSDANVKINRKDADLHIFDLSKTKISVIPAANKCSGSQSPKHPQLPRNMNVKDSKGNEVNIPVDENSGIYFENTSEHQTKLKSLELKLAAMEKENINLQAEKTYQQKQIESSVKSNKPLWWLYILLFVCGALFLPTLKYLIGKK</sequence>
<evidence type="ECO:0000256" key="1">
    <source>
        <dbReference type="SAM" id="Coils"/>
    </source>
</evidence>
<reference evidence="4 5" key="1">
    <citation type="submission" date="2014-07" db="EMBL/GenBank/DDBJ databases">
        <title>Genome of Chryseobacterium vrystaatense LMG 22846.</title>
        <authorList>
            <person name="Pipes S.E."/>
            <person name="Stropko S.J."/>
            <person name="Newman J.D."/>
        </authorList>
    </citation>
    <scope>NUCLEOTIDE SEQUENCE [LARGE SCALE GENOMIC DNA]</scope>
    <source>
        <strain evidence="4 5">LMG 22846</strain>
    </source>
</reference>
<dbReference type="Proteomes" id="UP000028719">
    <property type="component" value="Unassembled WGS sequence"/>
</dbReference>
<dbReference type="RefSeq" id="WP_034747000.1">
    <property type="nucleotide sequence ID" value="NZ_JPRI01000007.1"/>
</dbReference>
<keyword evidence="3" id="KW-1133">Transmembrane helix</keyword>
<accession>A0ABR4UKD4</accession>
<feature type="transmembrane region" description="Helical" evidence="3">
    <location>
        <begin position="158"/>
        <end position="179"/>
    </location>
</feature>
<evidence type="ECO:0000313" key="4">
    <source>
        <dbReference type="EMBL" id="KFF24750.1"/>
    </source>
</evidence>
<dbReference type="EMBL" id="JPRI01000007">
    <property type="protein sequence ID" value="KFF24750.1"/>
    <property type="molecule type" value="Genomic_DNA"/>
</dbReference>
<evidence type="ECO:0000313" key="5">
    <source>
        <dbReference type="Proteomes" id="UP000028719"/>
    </source>
</evidence>
<organism evidence="4 5">
    <name type="scientific">Chryseobacterium vrystaatense</name>
    <dbReference type="NCBI Taxonomy" id="307480"/>
    <lineage>
        <taxon>Bacteria</taxon>
        <taxon>Pseudomonadati</taxon>
        <taxon>Bacteroidota</taxon>
        <taxon>Flavobacteriia</taxon>
        <taxon>Flavobacteriales</taxon>
        <taxon>Weeksellaceae</taxon>
        <taxon>Chryseobacterium group</taxon>
        <taxon>Chryseobacterium</taxon>
    </lineage>
</organism>
<comment type="caution">
    <text evidence="4">The sequence shown here is derived from an EMBL/GenBank/DDBJ whole genome shotgun (WGS) entry which is preliminary data.</text>
</comment>
<gene>
    <name evidence="4" type="ORF">IW16_17600</name>
</gene>
<keyword evidence="1" id="KW-0175">Coiled coil</keyword>